<gene>
    <name evidence="2" type="ORF">CEURO_LOCUS5819</name>
</gene>
<evidence type="ECO:0000313" key="2">
    <source>
        <dbReference type="EMBL" id="CAH9076403.1"/>
    </source>
</evidence>
<comment type="caution">
    <text evidence="2">The sequence shown here is derived from an EMBL/GenBank/DDBJ whole genome shotgun (WGS) entry which is preliminary data.</text>
</comment>
<protein>
    <submittedName>
        <fullName evidence="2">Uncharacterized protein</fullName>
    </submittedName>
</protein>
<organism evidence="2 3">
    <name type="scientific">Cuscuta europaea</name>
    <name type="common">European dodder</name>
    <dbReference type="NCBI Taxonomy" id="41803"/>
    <lineage>
        <taxon>Eukaryota</taxon>
        <taxon>Viridiplantae</taxon>
        <taxon>Streptophyta</taxon>
        <taxon>Embryophyta</taxon>
        <taxon>Tracheophyta</taxon>
        <taxon>Spermatophyta</taxon>
        <taxon>Magnoliopsida</taxon>
        <taxon>eudicotyledons</taxon>
        <taxon>Gunneridae</taxon>
        <taxon>Pentapetalae</taxon>
        <taxon>asterids</taxon>
        <taxon>lamiids</taxon>
        <taxon>Solanales</taxon>
        <taxon>Convolvulaceae</taxon>
        <taxon>Cuscuteae</taxon>
        <taxon>Cuscuta</taxon>
        <taxon>Cuscuta subgen. Cuscuta</taxon>
    </lineage>
</organism>
<feature type="transmembrane region" description="Helical" evidence="1">
    <location>
        <begin position="46"/>
        <end position="67"/>
    </location>
</feature>
<evidence type="ECO:0000256" key="1">
    <source>
        <dbReference type="SAM" id="Phobius"/>
    </source>
</evidence>
<evidence type="ECO:0000313" key="3">
    <source>
        <dbReference type="Proteomes" id="UP001152484"/>
    </source>
</evidence>
<proteinExistence type="predicted"/>
<keyword evidence="3" id="KW-1185">Reference proteome</keyword>
<reference evidence="2" key="1">
    <citation type="submission" date="2022-07" db="EMBL/GenBank/DDBJ databases">
        <authorList>
            <person name="Macas J."/>
            <person name="Novak P."/>
            <person name="Neumann P."/>
        </authorList>
    </citation>
    <scope>NUCLEOTIDE SEQUENCE</scope>
</reference>
<sequence length="69" mass="7806">MGVSLNSYSMMKFDQFQMISSYASINGGFLRLIIFSTSPDHYFNDICRTNSSVFGSIVLCISFRAFVLE</sequence>
<accession>A0A9P1E3M1</accession>
<keyword evidence="1" id="KW-1133">Transmembrane helix</keyword>
<dbReference type="Proteomes" id="UP001152484">
    <property type="component" value="Unassembled WGS sequence"/>
</dbReference>
<keyword evidence="1" id="KW-0812">Transmembrane</keyword>
<keyword evidence="1" id="KW-0472">Membrane</keyword>
<dbReference type="AlphaFoldDB" id="A0A9P1E3M1"/>
<dbReference type="EMBL" id="CAMAPE010000010">
    <property type="protein sequence ID" value="CAH9076403.1"/>
    <property type="molecule type" value="Genomic_DNA"/>
</dbReference>
<feature type="transmembrane region" description="Helical" evidence="1">
    <location>
        <begin position="15"/>
        <end position="34"/>
    </location>
</feature>
<name>A0A9P1E3M1_CUSEU</name>